<sequence>MGDRSFLVDPPAAPISGPGWDLRCHSTSTPEVGPKSLRSPVLHRPEGAPSPGIGEVSGQQHCAQIGRGETLLRPSCLFNCQKVDFDLGNAFLEQEEGLQAYVTYPDQTLFSWSEQRPDSKKLDILADNCGETNYDIYTIAEVARCPTQTLRKKKKAAGDLDTYPDDDDAFSNNTVHKTS</sequence>
<organism evidence="1 2">
    <name type="scientific">Hypoxylon rubiginosum</name>
    <dbReference type="NCBI Taxonomy" id="110542"/>
    <lineage>
        <taxon>Eukaryota</taxon>
        <taxon>Fungi</taxon>
        <taxon>Dikarya</taxon>
        <taxon>Ascomycota</taxon>
        <taxon>Pezizomycotina</taxon>
        <taxon>Sordariomycetes</taxon>
        <taxon>Xylariomycetidae</taxon>
        <taxon>Xylariales</taxon>
        <taxon>Hypoxylaceae</taxon>
        <taxon>Hypoxylon</taxon>
    </lineage>
</organism>
<keyword evidence="2" id="KW-1185">Reference proteome</keyword>
<reference evidence="1 2" key="1">
    <citation type="journal article" date="2022" name="New Phytol.">
        <title>Ecological generalism drives hyperdiversity of secondary metabolite gene clusters in xylarialean endophytes.</title>
        <authorList>
            <person name="Franco M.E.E."/>
            <person name="Wisecaver J.H."/>
            <person name="Arnold A.E."/>
            <person name="Ju Y.M."/>
            <person name="Slot J.C."/>
            <person name="Ahrendt S."/>
            <person name="Moore L.P."/>
            <person name="Eastman K.E."/>
            <person name="Scott K."/>
            <person name="Konkel Z."/>
            <person name="Mondo S.J."/>
            <person name="Kuo A."/>
            <person name="Hayes R.D."/>
            <person name="Haridas S."/>
            <person name="Andreopoulos B."/>
            <person name="Riley R."/>
            <person name="LaButti K."/>
            <person name="Pangilinan J."/>
            <person name="Lipzen A."/>
            <person name="Amirebrahimi M."/>
            <person name="Yan J."/>
            <person name="Adam C."/>
            <person name="Keymanesh K."/>
            <person name="Ng V."/>
            <person name="Louie K."/>
            <person name="Northen T."/>
            <person name="Drula E."/>
            <person name="Henrissat B."/>
            <person name="Hsieh H.M."/>
            <person name="Youens-Clark K."/>
            <person name="Lutzoni F."/>
            <person name="Miadlikowska J."/>
            <person name="Eastwood D.C."/>
            <person name="Hamelin R.C."/>
            <person name="Grigoriev I.V."/>
            <person name="U'Ren J.M."/>
        </authorList>
    </citation>
    <scope>NUCLEOTIDE SEQUENCE [LARGE SCALE GENOMIC DNA]</scope>
    <source>
        <strain evidence="1 2">ER1909</strain>
    </source>
</reference>
<proteinExistence type="predicted"/>
<evidence type="ECO:0000313" key="1">
    <source>
        <dbReference type="EMBL" id="KAI6088942.1"/>
    </source>
</evidence>
<comment type="caution">
    <text evidence="1">The sequence shown here is derived from an EMBL/GenBank/DDBJ whole genome shotgun (WGS) entry which is preliminary data.</text>
</comment>
<evidence type="ECO:0000313" key="2">
    <source>
        <dbReference type="Proteomes" id="UP001497680"/>
    </source>
</evidence>
<gene>
    <name evidence="1" type="ORF">F4821DRAFT_257437</name>
</gene>
<protein>
    <submittedName>
        <fullName evidence="1">Uncharacterized protein</fullName>
    </submittedName>
</protein>
<accession>A0ACC0D8E5</accession>
<dbReference type="Proteomes" id="UP001497680">
    <property type="component" value="Unassembled WGS sequence"/>
</dbReference>
<name>A0ACC0D8E5_9PEZI</name>
<dbReference type="EMBL" id="MU394298">
    <property type="protein sequence ID" value="KAI6088942.1"/>
    <property type="molecule type" value="Genomic_DNA"/>
</dbReference>